<sequence>MLRVSPRGNDFDSSVENSGTQSGADIKVQALDSTIKKACG</sequence>
<evidence type="ECO:0000313" key="2">
    <source>
        <dbReference type="EMBL" id="QDS87448.1"/>
    </source>
</evidence>
<accession>A0A517LXU1</accession>
<feature type="compositionally biased region" description="Polar residues" evidence="1">
    <location>
        <begin position="11"/>
        <end position="23"/>
    </location>
</feature>
<gene>
    <name evidence="2" type="ORF">EC9_16260</name>
</gene>
<reference evidence="2 3" key="1">
    <citation type="submission" date="2019-02" db="EMBL/GenBank/DDBJ databases">
        <title>Deep-cultivation of Planctomycetes and their phenomic and genomic characterization uncovers novel biology.</title>
        <authorList>
            <person name="Wiegand S."/>
            <person name="Jogler M."/>
            <person name="Boedeker C."/>
            <person name="Pinto D."/>
            <person name="Vollmers J."/>
            <person name="Rivas-Marin E."/>
            <person name="Kohn T."/>
            <person name="Peeters S.H."/>
            <person name="Heuer A."/>
            <person name="Rast P."/>
            <person name="Oberbeckmann S."/>
            <person name="Bunk B."/>
            <person name="Jeske O."/>
            <person name="Meyerdierks A."/>
            <person name="Storesund J.E."/>
            <person name="Kallscheuer N."/>
            <person name="Luecker S."/>
            <person name="Lage O.M."/>
            <person name="Pohl T."/>
            <person name="Merkel B.J."/>
            <person name="Hornburger P."/>
            <person name="Mueller R.-W."/>
            <person name="Bruemmer F."/>
            <person name="Labrenz M."/>
            <person name="Spormann A.M."/>
            <person name="Op den Camp H."/>
            <person name="Overmann J."/>
            <person name="Amann R."/>
            <person name="Jetten M.S.M."/>
            <person name="Mascher T."/>
            <person name="Medema M.H."/>
            <person name="Devos D.P."/>
            <person name="Kaster A.-K."/>
            <person name="Ovreas L."/>
            <person name="Rohde M."/>
            <person name="Galperin M.Y."/>
            <person name="Jogler C."/>
        </authorList>
    </citation>
    <scope>NUCLEOTIDE SEQUENCE [LARGE SCALE GENOMIC DNA]</scope>
    <source>
        <strain evidence="2 3">EC9</strain>
    </source>
</reference>
<dbReference type="EMBL" id="CP036261">
    <property type="protein sequence ID" value="QDS87448.1"/>
    <property type="molecule type" value="Genomic_DNA"/>
</dbReference>
<evidence type="ECO:0000256" key="1">
    <source>
        <dbReference type="SAM" id="MobiDB-lite"/>
    </source>
</evidence>
<protein>
    <submittedName>
        <fullName evidence="2">Uncharacterized protein</fullName>
    </submittedName>
</protein>
<evidence type="ECO:0000313" key="3">
    <source>
        <dbReference type="Proteomes" id="UP000319557"/>
    </source>
</evidence>
<dbReference type="AlphaFoldDB" id="A0A517LXU1"/>
<dbReference type="Proteomes" id="UP000319557">
    <property type="component" value="Chromosome"/>
</dbReference>
<feature type="region of interest" description="Disordered" evidence="1">
    <location>
        <begin position="1"/>
        <end position="23"/>
    </location>
</feature>
<name>A0A517LXU1_9BACT</name>
<dbReference type="KEGG" id="ruv:EC9_16260"/>
<organism evidence="2 3">
    <name type="scientific">Rosistilla ulvae</name>
    <dbReference type="NCBI Taxonomy" id="1930277"/>
    <lineage>
        <taxon>Bacteria</taxon>
        <taxon>Pseudomonadati</taxon>
        <taxon>Planctomycetota</taxon>
        <taxon>Planctomycetia</taxon>
        <taxon>Pirellulales</taxon>
        <taxon>Pirellulaceae</taxon>
        <taxon>Rosistilla</taxon>
    </lineage>
</organism>
<keyword evidence="3" id="KW-1185">Reference proteome</keyword>
<proteinExistence type="predicted"/>